<proteinExistence type="inferred from homology"/>
<comment type="similarity">
    <text evidence="2 4">Belongs to the chorion protein family.</text>
</comment>
<dbReference type="OrthoDB" id="6930117at2759"/>
<evidence type="ECO:0000313" key="7">
    <source>
        <dbReference type="Proteomes" id="UP000249218"/>
    </source>
</evidence>
<dbReference type="Proteomes" id="UP000249218">
    <property type="component" value="Unassembled WGS sequence"/>
</dbReference>
<evidence type="ECO:0000256" key="5">
    <source>
        <dbReference type="SAM" id="SignalP"/>
    </source>
</evidence>
<evidence type="ECO:0000256" key="3">
    <source>
        <dbReference type="ARBA" id="ARBA00022737"/>
    </source>
</evidence>
<dbReference type="GO" id="GO:0007304">
    <property type="term" value="P:chorion-containing eggshell formation"/>
    <property type="evidence" value="ECO:0007669"/>
    <property type="project" value="InterPro"/>
</dbReference>
<evidence type="ECO:0000313" key="6">
    <source>
        <dbReference type="EMBL" id="PZC72311.1"/>
    </source>
</evidence>
<dbReference type="Pfam" id="PF01723">
    <property type="entry name" value="Chorion_1"/>
    <property type="match status" value="1"/>
</dbReference>
<accession>A0A2W1BD33</accession>
<feature type="signal peptide" evidence="5">
    <location>
        <begin position="1"/>
        <end position="21"/>
    </location>
</feature>
<evidence type="ECO:0000256" key="2">
    <source>
        <dbReference type="ARBA" id="ARBA00005906"/>
    </source>
</evidence>
<feature type="chain" id="PRO_5015958712" evidence="5">
    <location>
        <begin position="22"/>
        <end position="227"/>
    </location>
</feature>
<protein>
    <submittedName>
        <fullName evidence="6">Uncharacterized protein</fullName>
    </submittedName>
</protein>
<organism evidence="6 7">
    <name type="scientific">Helicoverpa armigera</name>
    <name type="common">Cotton bollworm</name>
    <name type="synonym">Heliothis armigera</name>
    <dbReference type="NCBI Taxonomy" id="29058"/>
    <lineage>
        <taxon>Eukaryota</taxon>
        <taxon>Metazoa</taxon>
        <taxon>Ecdysozoa</taxon>
        <taxon>Arthropoda</taxon>
        <taxon>Hexapoda</taxon>
        <taxon>Insecta</taxon>
        <taxon>Pterygota</taxon>
        <taxon>Neoptera</taxon>
        <taxon>Endopterygota</taxon>
        <taxon>Lepidoptera</taxon>
        <taxon>Glossata</taxon>
        <taxon>Ditrysia</taxon>
        <taxon>Noctuoidea</taxon>
        <taxon>Noctuidae</taxon>
        <taxon>Heliothinae</taxon>
        <taxon>Helicoverpa</taxon>
    </lineage>
</organism>
<dbReference type="AlphaFoldDB" id="A0A2W1BD33"/>
<dbReference type="InterPro" id="IPR002635">
    <property type="entry name" value="Chorion"/>
</dbReference>
<keyword evidence="3" id="KW-0677">Repeat</keyword>
<comment type="function">
    <text evidence="1">This protein is one of many from the eggshell of the gypsy moth.</text>
</comment>
<evidence type="ECO:0000256" key="1">
    <source>
        <dbReference type="ARBA" id="ARBA00002085"/>
    </source>
</evidence>
<dbReference type="EMBL" id="KZ150197">
    <property type="protein sequence ID" value="PZC72311.1"/>
    <property type="molecule type" value="Genomic_DNA"/>
</dbReference>
<evidence type="ECO:0000256" key="4">
    <source>
        <dbReference type="RuleBase" id="RU004378"/>
    </source>
</evidence>
<name>A0A2W1BD33_HELAM</name>
<dbReference type="GO" id="GO:0005213">
    <property type="term" value="F:structural constituent of egg chorion"/>
    <property type="evidence" value="ECO:0007669"/>
    <property type="project" value="InterPro"/>
</dbReference>
<reference evidence="6 7" key="1">
    <citation type="journal article" date="2017" name="BMC Biol.">
        <title>Genomic innovations, transcriptional plasticity and gene loss underlying the evolution and divergence of two highly polyphagous and invasive Helicoverpa pest species.</title>
        <authorList>
            <person name="Pearce S.L."/>
            <person name="Clarke D.F."/>
            <person name="East P.D."/>
            <person name="Elfekih S."/>
            <person name="Gordon K.H."/>
            <person name="Jermiin L.S."/>
            <person name="McGaughran A."/>
            <person name="Oakeshott J.G."/>
            <person name="Papanikolaou A."/>
            <person name="Perera O.P."/>
            <person name="Rane R.V."/>
            <person name="Richards S."/>
            <person name="Tay W.T."/>
            <person name="Walsh T.K."/>
            <person name="Anderson A."/>
            <person name="Anderson C.J."/>
            <person name="Asgari S."/>
            <person name="Board P.G."/>
            <person name="Bretschneider A."/>
            <person name="Campbell P.M."/>
            <person name="Chertemps T."/>
            <person name="Christeller J.T."/>
            <person name="Coppin C.W."/>
            <person name="Downes S.J."/>
            <person name="Duan G."/>
            <person name="Farnsworth C.A."/>
            <person name="Good R.T."/>
            <person name="Han L.B."/>
            <person name="Han Y.C."/>
            <person name="Hatje K."/>
            <person name="Horne I."/>
            <person name="Huang Y.P."/>
            <person name="Hughes D.S."/>
            <person name="Jacquin-Joly E."/>
            <person name="James W."/>
            <person name="Jhangiani S."/>
            <person name="Kollmar M."/>
            <person name="Kuwar S.S."/>
            <person name="Li S."/>
            <person name="Liu N.Y."/>
            <person name="Maibeche M.T."/>
            <person name="Miller J.R."/>
            <person name="Montagne N."/>
            <person name="Perry T."/>
            <person name="Qu J."/>
            <person name="Song S.V."/>
            <person name="Sutton G.G."/>
            <person name="Vogel H."/>
            <person name="Walenz B.P."/>
            <person name="Xu W."/>
            <person name="Zhang H.J."/>
            <person name="Zou Z."/>
            <person name="Batterham P."/>
            <person name="Edwards O.R."/>
            <person name="Feyereisen R."/>
            <person name="Gibbs R.A."/>
            <person name="Heckel D.G."/>
            <person name="McGrath A."/>
            <person name="Robin C."/>
            <person name="Scherer S.E."/>
            <person name="Worley K.C."/>
            <person name="Wu Y.D."/>
        </authorList>
    </citation>
    <scope>NUCLEOTIDE SEQUENCE [LARGE SCALE GENOMIC DNA]</scope>
    <source>
        <strain evidence="6">Harm_GR_Male_#8</strain>
        <tissue evidence="6">Whole organism</tissue>
    </source>
</reference>
<keyword evidence="5" id="KW-0732">Signal</keyword>
<dbReference type="GO" id="GO:0042600">
    <property type="term" value="C:egg chorion"/>
    <property type="evidence" value="ECO:0007669"/>
    <property type="project" value="InterPro"/>
</dbReference>
<gene>
    <name evidence="6" type="primary">HaOG211322</name>
    <name evidence="6" type="ORF">B5X24_HaOG211322</name>
</gene>
<sequence>MSSKIIIVLCAQALFVQLAFSHCGGRSNLDAGLPAYDRSASINPGLGNSGCASSVVQAPSCSGNAYNGNSYGNAGLGLSGLGIKVIPTSGGSLPVSSYSTISPNGLSVISENTIEGNVYVNGELPFVSAVALEGVLASGGAGAVSYSCGNGVTAIESIAPAGPYGGAGAYGAASASGLAAGYGLGAGAIAPGAGIGALSSGLGCNAAVPTVGIVAPIDGCHQSGIYY</sequence>
<keyword evidence="7" id="KW-1185">Reference proteome</keyword>